<proteinExistence type="predicted"/>
<keyword evidence="3" id="KW-1185">Reference proteome</keyword>
<dbReference type="AlphaFoldDB" id="A0A1H3M0J3"/>
<dbReference type="Proteomes" id="UP000199079">
    <property type="component" value="Unassembled WGS sequence"/>
</dbReference>
<feature type="region of interest" description="Disordered" evidence="1">
    <location>
        <begin position="300"/>
        <end position="392"/>
    </location>
</feature>
<dbReference type="RefSeq" id="WP_092734013.1">
    <property type="nucleotide sequence ID" value="NZ_FNPC01000008.1"/>
</dbReference>
<evidence type="ECO:0008006" key="4">
    <source>
        <dbReference type="Google" id="ProtNLM"/>
    </source>
</evidence>
<organism evidence="2 3">
    <name type="scientific">Halopenitus persicus</name>
    <dbReference type="NCBI Taxonomy" id="1048396"/>
    <lineage>
        <taxon>Archaea</taxon>
        <taxon>Methanobacteriati</taxon>
        <taxon>Methanobacteriota</taxon>
        <taxon>Stenosarchaea group</taxon>
        <taxon>Halobacteria</taxon>
        <taxon>Halobacteriales</taxon>
        <taxon>Haloferacaceae</taxon>
        <taxon>Halopenitus</taxon>
    </lineage>
</organism>
<dbReference type="OrthoDB" id="162072at2157"/>
<dbReference type="EMBL" id="FNPC01000008">
    <property type="protein sequence ID" value="SDY70221.1"/>
    <property type="molecule type" value="Genomic_DNA"/>
</dbReference>
<protein>
    <recommendedName>
        <fullName evidence="4">SipW-cognate class signal peptide</fullName>
    </recommendedName>
</protein>
<dbReference type="PROSITE" id="PS51318">
    <property type="entry name" value="TAT"/>
    <property type="match status" value="1"/>
</dbReference>
<accession>A0A1H3M0J3</accession>
<evidence type="ECO:0000313" key="2">
    <source>
        <dbReference type="EMBL" id="SDY70221.1"/>
    </source>
</evidence>
<feature type="compositionally biased region" description="Gly residues" evidence="1">
    <location>
        <begin position="362"/>
        <end position="382"/>
    </location>
</feature>
<sequence>MNRDRLDVSRRRLLAGVSGLGAFGFAGGATSAAYLSDRETASGTQRTGSVGLGVACDSCVTADGVTTFAIEGVEPGDEGTERFGLSIEGNPVRVWLRTTCPPAVDPLGEALEVRLRVAADCNAAGGRRTLYPSSGWTTLAELREALVDGVRVDDPTDPCLAAGDDPCLEFDYRLPSDAAWAGSAAGEVGFELVAQQCRHVPESDATPPFEASASGSTCPDVECETCSELGTIDLADDRLEPGETYALDERHELQVLRTTDAVDGDGNRETVCASVRLLRDAGGTGEFEESAAPPICAITVTGRTDADGESGSETRTATHDVDPPLTRTRGRICTPSDENGGDGTRPGIDSITVSTCADGDENGGGNGDDGNGNGDENGGGNGDDCIPCGPESVDRRVGGATFEYADPTGNGSVTIVITQQSNGKSPRKTVTIEDVTPGDSITVPLAGNKNPEFAFSVRDPNGDEWTLGTKHTSCSQPFGPGTTVTDGTRALTVLEAVTKDGASICEVSDS</sequence>
<evidence type="ECO:0000256" key="1">
    <source>
        <dbReference type="SAM" id="MobiDB-lite"/>
    </source>
</evidence>
<name>A0A1H3M0J3_9EURY</name>
<dbReference type="InterPro" id="IPR006311">
    <property type="entry name" value="TAT_signal"/>
</dbReference>
<evidence type="ECO:0000313" key="3">
    <source>
        <dbReference type="Proteomes" id="UP000199079"/>
    </source>
</evidence>
<gene>
    <name evidence="2" type="ORF">SAMN05216564_10889</name>
</gene>
<reference evidence="3" key="1">
    <citation type="submission" date="2016-10" db="EMBL/GenBank/DDBJ databases">
        <authorList>
            <person name="Varghese N."/>
            <person name="Submissions S."/>
        </authorList>
    </citation>
    <scope>NUCLEOTIDE SEQUENCE [LARGE SCALE GENOMIC DNA]</scope>
    <source>
        <strain evidence="3">DC30,IBRC 10041,KCTC 4046</strain>
    </source>
</reference>